<keyword evidence="2" id="KW-0812">Transmembrane</keyword>
<gene>
    <name evidence="3" type="ORF">Oscil6304_3673</name>
</gene>
<evidence type="ECO:0000256" key="1">
    <source>
        <dbReference type="SAM" id="MobiDB-lite"/>
    </source>
</evidence>
<feature type="transmembrane region" description="Helical" evidence="2">
    <location>
        <begin position="12"/>
        <end position="35"/>
    </location>
</feature>
<accession>K9TMI7</accession>
<dbReference type="KEGG" id="oac:Oscil6304_3673"/>
<dbReference type="Proteomes" id="UP000010367">
    <property type="component" value="Chromosome"/>
</dbReference>
<evidence type="ECO:0000313" key="3">
    <source>
        <dbReference type="EMBL" id="AFY83234.1"/>
    </source>
</evidence>
<dbReference type="EMBL" id="CP003607">
    <property type="protein sequence ID" value="AFY83234.1"/>
    <property type="molecule type" value="Genomic_DNA"/>
</dbReference>
<dbReference type="eggNOG" id="COG0457">
    <property type="taxonomic scope" value="Bacteria"/>
</dbReference>
<keyword evidence="2" id="KW-0472">Membrane</keyword>
<dbReference type="RefSeq" id="WP_015149861.1">
    <property type="nucleotide sequence ID" value="NC_019693.1"/>
</dbReference>
<dbReference type="InParanoid" id="K9TMI7"/>
<proteinExistence type="predicted"/>
<dbReference type="HOGENOM" id="CLU_608122_0_0_3"/>
<keyword evidence="2" id="KW-1133">Transmembrane helix</keyword>
<evidence type="ECO:0000313" key="4">
    <source>
        <dbReference type="Proteomes" id="UP000010367"/>
    </source>
</evidence>
<feature type="region of interest" description="Disordered" evidence="1">
    <location>
        <begin position="428"/>
        <end position="450"/>
    </location>
</feature>
<sequence>MQLRSLSSFHNISPACLGVSLPTMTIALLAVMIAGCNPSLLFTATGEPSAESMSESAEENPDPVSEAVAQATVAADLTQNARTWEEWDKVAQHWQEAIARLETVSKEHPHRDFAQERIPTYRINLTYARQQFDRLDPLKPALIKGGKASKLTRKAVDKRDWTAGVQAWQNALAQLEIIPPTYPQYSLVQQKRIEYERNLTFSQQQLLPFHPLYQARAKAEAAKQAAETASTIEQWENVALLWKQAIALLVSISPEDERAPLARPKIQDYESHLTQVHQHIAQLDPYNRAVAQVETARTLQKTAHSMGEWEAVREEWQKAIAHLKTVPGNHSKRVLAEQLLAESQLNLADAQQKVQQTDPFERAVATAETASQLTQSAFSLYDWNAIASQWQEAIALLQTVPPTHDKHPLVAQKITAYQTALDQAIQQSQQWLQPLPPSKPPSNSLAKTPK</sequence>
<dbReference type="STRING" id="56110.Oscil6304_3673"/>
<dbReference type="eggNOG" id="COG0526">
    <property type="taxonomic scope" value="Bacteria"/>
</dbReference>
<dbReference type="OrthoDB" id="421517at2"/>
<organism evidence="3 4">
    <name type="scientific">Oscillatoria acuminata PCC 6304</name>
    <dbReference type="NCBI Taxonomy" id="56110"/>
    <lineage>
        <taxon>Bacteria</taxon>
        <taxon>Bacillati</taxon>
        <taxon>Cyanobacteriota</taxon>
        <taxon>Cyanophyceae</taxon>
        <taxon>Oscillatoriophycideae</taxon>
        <taxon>Oscillatoriales</taxon>
        <taxon>Oscillatoriaceae</taxon>
        <taxon>Oscillatoria</taxon>
    </lineage>
</organism>
<reference evidence="3 4" key="1">
    <citation type="submission" date="2012-06" db="EMBL/GenBank/DDBJ databases">
        <title>Finished chromosome of genome of Oscillatoria acuminata PCC 6304.</title>
        <authorList>
            <consortium name="US DOE Joint Genome Institute"/>
            <person name="Gugger M."/>
            <person name="Coursin T."/>
            <person name="Rippka R."/>
            <person name="Tandeau De Marsac N."/>
            <person name="Huntemann M."/>
            <person name="Wei C.-L."/>
            <person name="Han J."/>
            <person name="Detter J.C."/>
            <person name="Han C."/>
            <person name="Tapia R."/>
            <person name="Davenport K."/>
            <person name="Daligault H."/>
            <person name="Erkkila T."/>
            <person name="Gu W."/>
            <person name="Munk A.C.C."/>
            <person name="Teshima H."/>
            <person name="Xu Y."/>
            <person name="Chain P."/>
            <person name="Chen A."/>
            <person name="Krypides N."/>
            <person name="Mavromatis K."/>
            <person name="Markowitz V."/>
            <person name="Szeto E."/>
            <person name="Ivanova N."/>
            <person name="Mikhailova N."/>
            <person name="Ovchinnikova G."/>
            <person name="Pagani I."/>
            <person name="Pati A."/>
            <person name="Goodwin L."/>
            <person name="Peters L."/>
            <person name="Pitluck S."/>
            <person name="Woyke T."/>
            <person name="Kerfeld C."/>
        </authorList>
    </citation>
    <scope>NUCLEOTIDE SEQUENCE [LARGE SCALE GENOMIC DNA]</scope>
    <source>
        <strain evidence="3 4">PCC 6304</strain>
    </source>
</reference>
<dbReference type="AlphaFoldDB" id="K9TMI7"/>
<protein>
    <submittedName>
        <fullName evidence="3">Uncharacterized protein</fullName>
    </submittedName>
</protein>
<feature type="compositionally biased region" description="Low complexity" evidence="1">
    <location>
        <begin position="441"/>
        <end position="450"/>
    </location>
</feature>
<evidence type="ECO:0000256" key="2">
    <source>
        <dbReference type="SAM" id="Phobius"/>
    </source>
</evidence>
<name>K9TMI7_9CYAN</name>
<keyword evidence="4" id="KW-1185">Reference proteome</keyword>